<keyword evidence="3" id="KW-1185">Reference proteome</keyword>
<dbReference type="EMBL" id="CP002962">
    <property type="protein sequence ID" value="AFK05542.1"/>
    <property type="molecule type" value="Genomic_DNA"/>
</dbReference>
<feature type="transmembrane region" description="Helical" evidence="1">
    <location>
        <begin position="12"/>
        <end position="30"/>
    </location>
</feature>
<gene>
    <name evidence="2" type="ordered locus">Emtol_0272</name>
</gene>
<evidence type="ECO:0000256" key="1">
    <source>
        <dbReference type="SAM" id="Phobius"/>
    </source>
</evidence>
<proteinExistence type="predicted"/>
<dbReference type="Proteomes" id="UP000002875">
    <property type="component" value="Plasmid pEMTOL01"/>
</dbReference>
<evidence type="ECO:0000313" key="3">
    <source>
        <dbReference type="Proteomes" id="UP000002875"/>
    </source>
</evidence>
<accession>A0ABM5N7N9</accession>
<reference evidence="2 3" key="1">
    <citation type="submission" date="2011-07" db="EMBL/GenBank/DDBJ databases">
        <title>The complete genome of plasmid 1 of Emticicia oligotrophica DSM 17448.</title>
        <authorList>
            <consortium name="US DOE Joint Genome Institute (JGI-PGF)"/>
            <person name="Lucas S."/>
            <person name="Han J."/>
            <person name="Lapidus A."/>
            <person name="Bruce D."/>
            <person name="Goodwin L."/>
            <person name="Pitluck S."/>
            <person name="Peters L."/>
            <person name="Kyrpides N."/>
            <person name="Mavromatis K."/>
            <person name="Ivanova N."/>
            <person name="Ovchinnikova G."/>
            <person name="Teshima H."/>
            <person name="Detter J.C."/>
            <person name="Tapia R."/>
            <person name="Han C."/>
            <person name="Land M."/>
            <person name="Hauser L."/>
            <person name="Markowitz V."/>
            <person name="Cheng J.-F."/>
            <person name="Hugenholtz P."/>
            <person name="Woyke T."/>
            <person name="Wu D."/>
            <person name="Tindall B."/>
            <person name="Pomrenke H."/>
            <person name="Brambilla E."/>
            <person name="Klenk H.-P."/>
            <person name="Eisen J.A."/>
        </authorList>
    </citation>
    <scope>NUCLEOTIDE SEQUENCE [LARGE SCALE GENOMIC DNA]</scope>
    <source>
        <strain evidence="3">DSM 17448 / GPTSA100-15</strain>
        <plasmid evidence="2 3">pEMTOL01</plasmid>
    </source>
</reference>
<keyword evidence="1" id="KW-1133">Transmembrane helix</keyword>
<keyword evidence="1" id="KW-0812">Transmembrane</keyword>
<evidence type="ECO:0000313" key="2">
    <source>
        <dbReference type="EMBL" id="AFK05542.1"/>
    </source>
</evidence>
<organism evidence="2 3">
    <name type="scientific">Emticicia oligotrophica (strain DSM 17448 / CIP 109782 / MTCC 6937 / GPTSA100-15)</name>
    <dbReference type="NCBI Taxonomy" id="929562"/>
    <lineage>
        <taxon>Bacteria</taxon>
        <taxon>Pseudomonadati</taxon>
        <taxon>Bacteroidota</taxon>
        <taxon>Cytophagia</taxon>
        <taxon>Cytophagales</taxon>
        <taxon>Leadbetterellaceae</taxon>
        <taxon>Emticicia</taxon>
    </lineage>
</organism>
<keyword evidence="1" id="KW-0472">Membrane</keyword>
<keyword evidence="2" id="KW-0614">Plasmid</keyword>
<name>A0ABM5N7N9_EMTOG</name>
<sequence>MISPEITLRVIELLNVIGIYFVFLVMIYFIPIEFCHQSNLALCKPTKGTADIHKSHFFKEEYLILPHGRR</sequence>
<protein>
    <submittedName>
        <fullName evidence="2">Uncharacterized protein</fullName>
    </submittedName>
</protein>
<geneLocation type="plasmid" evidence="2 3">
    <name>pEMTOL01</name>
</geneLocation>